<protein>
    <submittedName>
        <fullName evidence="1">WD40 repeat-like protein</fullName>
    </submittedName>
</protein>
<organism evidence="1 2">
    <name type="scientific">Leucogyrophana mollusca</name>
    <dbReference type="NCBI Taxonomy" id="85980"/>
    <lineage>
        <taxon>Eukaryota</taxon>
        <taxon>Fungi</taxon>
        <taxon>Dikarya</taxon>
        <taxon>Basidiomycota</taxon>
        <taxon>Agaricomycotina</taxon>
        <taxon>Agaricomycetes</taxon>
        <taxon>Agaricomycetidae</taxon>
        <taxon>Boletales</taxon>
        <taxon>Boletales incertae sedis</taxon>
        <taxon>Leucogyrophana</taxon>
    </lineage>
</organism>
<feature type="non-terminal residue" evidence="1">
    <location>
        <position position="73"/>
    </location>
</feature>
<feature type="non-terminal residue" evidence="1">
    <location>
        <position position="1"/>
    </location>
</feature>
<evidence type="ECO:0000313" key="1">
    <source>
        <dbReference type="EMBL" id="KAH7923598.1"/>
    </source>
</evidence>
<name>A0ACB8BEB8_9AGAM</name>
<dbReference type="EMBL" id="MU266448">
    <property type="protein sequence ID" value="KAH7923598.1"/>
    <property type="molecule type" value="Genomic_DNA"/>
</dbReference>
<proteinExistence type="predicted"/>
<keyword evidence="2" id="KW-1185">Reference proteome</keyword>
<gene>
    <name evidence="1" type="ORF">BV22DRAFT_983323</name>
</gene>
<reference evidence="1" key="1">
    <citation type="journal article" date="2021" name="New Phytol.">
        <title>Evolutionary innovations through gain and loss of genes in the ectomycorrhizal Boletales.</title>
        <authorList>
            <person name="Wu G."/>
            <person name="Miyauchi S."/>
            <person name="Morin E."/>
            <person name="Kuo A."/>
            <person name="Drula E."/>
            <person name="Varga T."/>
            <person name="Kohler A."/>
            <person name="Feng B."/>
            <person name="Cao Y."/>
            <person name="Lipzen A."/>
            <person name="Daum C."/>
            <person name="Hundley H."/>
            <person name="Pangilinan J."/>
            <person name="Johnson J."/>
            <person name="Barry K."/>
            <person name="LaButti K."/>
            <person name="Ng V."/>
            <person name="Ahrendt S."/>
            <person name="Min B."/>
            <person name="Choi I.G."/>
            <person name="Park H."/>
            <person name="Plett J.M."/>
            <person name="Magnuson J."/>
            <person name="Spatafora J.W."/>
            <person name="Nagy L.G."/>
            <person name="Henrissat B."/>
            <person name="Grigoriev I.V."/>
            <person name="Yang Z.L."/>
            <person name="Xu J."/>
            <person name="Martin F.M."/>
        </authorList>
    </citation>
    <scope>NUCLEOTIDE SEQUENCE</scope>
    <source>
        <strain evidence="1">KUC20120723A-06</strain>
    </source>
</reference>
<accession>A0ACB8BEB8</accession>
<comment type="caution">
    <text evidence="1">The sequence shown here is derived from an EMBL/GenBank/DDBJ whole genome shotgun (WGS) entry which is preliminary data.</text>
</comment>
<sequence length="73" mass="7770">VLSVAFSPDGTHIVSGSDDKTICVWDASTGARVLPPIQGHQGSVRSVAFSPDGTHILSHDSRDVWLVWDARTG</sequence>
<dbReference type="Proteomes" id="UP000790709">
    <property type="component" value="Unassembled WGS sequence"/>
</dbReference>
<evidence type="ECO:0000313" key="2">
    <source>
        <dbReference type="Proteomes" id="UP000790709"/>
    </source>
</evidence>